<evidence type="ECO:0000259" key="1">
    <source>
        <dbReference type="SMART" id="SM00460"/>
    </source>
</evidence>
<dbReference type="PANTHER" id="PTHR33490:SF6">
    <property type="entry name" value="SLL1049 PROTEIN"/>
    <property type="match status" value="1"/>
</dbReference>
<dbReference type="Pfam" id="PF01841">
    <property type="entry name" value="Transglut_core"/>
    <property type="match status" value="1"/>
</dbReference>
<dbReference type="Proteomes" id="UP001600165">
    <property type="component" value="Unassembled WGS sequence"/>
</dbReference>
<dbReference type="Gene3D" id="2.130.10.10">
    <property type="entry name" value="YVTN repeat-like/Quinoprotein amine dehydrogenase"/>
    <property type="match status" value="1"/>
</dbReference>
<reference evidence="2 3" key="1">
    <citation type="submission" date="2024-10" db="EMBL/GenBank/DDBJ databases">
        <authorList>
            <person name="Ratan Roy A."/>
            <person name="Morales Sandoval P.H."/>
            <person name="De Los Santos Villalobos S."/>
            <person name="Chakraborty S."/>
            <person name="Mukherjee J."/>
        </authorList>
    </citation>
    <scope>NUCLEOTIDE SEQUENCE [LARGE SCALE GENOMIC DNA]</scope>
    <source>
        <strain evidence="2 3">S1</strain>
    </source>
</reference>
<dbReference type="InterPro" id="IPR002931">
    <property type="entry name" value="Transglutaminase-like"/>
</dbReference>
<name>A0ABW6IAB4_9CYAN</name>
<gene>
    <name evidence="2" type="ORF">ACFVKH_02280</name>
</gene>
<keyword evidence="3" id="KW-1185">Reference proteome</keyword>
<dbReference type="InterPro" id="IPR038765">
    <property type="entry name" value="Papain-like_cys_pep_sf"/>
</dbReference>
<evidence type="ECO:0000313" key="2">
    <source>
        <dbReference type="EMBL" id="MFE4105088.1"/>
    </source>
</evidence>
<accession>A0ABW6IAB4</accession>
<feature type="domain" description="Transglutaminase-like" evidence="1">
    <location>
        <begin position="427"/>
        <end position="497"/>
    </location>
</feature>
<dbReference type="PANTHER" id="PTHR33490">
    <property type="entry name" value="BLR5614 PROTEIN-RELATED"/>
    <property type="match status" value="1"/>
</dbReference>
<proteinExistence type="predicted"/>
<dbReference type="SUPFAM" id="SSF54001">
    <property type="entry name" value="Cysteine proteinases"/>
    <property type="match status" value="1"/>
</dbReference>
<sequence length="566" mass="64156">MPDFYSPPLAELQSELTHAEASQNLIRPVGAYALHGITVCDQQLLAIDALRGYLLRIDPTTSNATIINGRSTEPFLDATGIALWEDTLWVARGHELLSCSRHQLEPQLFTTLPYPINGVAVWGTTLYVTCQKAGYIFVLNRETGRQITKFPAPGIGVENITVWEEYLWLCDQTEQTVYCLDRATGDVLMSVLTPFASPTGIAVLPNAKPDSGKLWVAYTFEEPYIRDDPNSENPHQLTFRDRTFIHALQFCFKPANNCTLSNRYLLEMCYVEEIAPLDELQLNQLEWRMALPATTDRQAVRHVEPIGLPFTLEHENGQSIAVFKFDQLHPHESHIFGWKALIEVGGIKYQLTPRQLEKSPPLSTEFRQRYLIDDDELAMDTPLIQAAAREAVGTETNLLRQVLRIRNYVYDRLSYGIRPRIDTPDVVLERGIGSCGEYVGLLLALCRLNGIACRTVGRYKCPPHADRLGILLEPDFNHVWIEFYAPGFGWLPMESNVDDIIEGGPYPTRFFMGLPWYHIEMSKEISFERLQAAGAPEVRLGDLAINHVRFRILQELPLMPTESPTQ</sequence>
<dbReference type="SUPFAM" id="SSF63825">
    <property type="entry name" value="YWTD domain"/>
    <property type="match status" value="1"/>
</dbReference>
<evidence type="ECO:0000313" key="3">
    <source>
        <dbReference type="Proteomes" id="UP001600165"/>
    </source>
</evidence>
<comment type="caution">
    <text evidence="2">The sequence shown here is derived from an EMBL/GenBank/DDBJ whole genome shotgun (WGS) entry which is preliminary data.</text>
</comment>
<dbReference type="InterPro" id="IPR015943">
    <property type="entry name" value="WD40/YVTN_repeat-like_dom_sf"/>
</dbReference>
<protein>
    <submittedName>
        <fullName evidence="2">Transglutaminase domain-containing protein</fullName>
    </submittedName>
</protein>
<dbReference type="SMART" id="SM00460">
    <property type="entry name" value="TGc"/>
    <property type="match status" value="1"/>
</dbReference>
<dbReference type="Gene3D" id="3.10.620.30">
    <property type="match status" value="1"/>
</dbReference>
<dbReference type="EMBL" id="JBHZOL010000015">
    <property type="protein sequence ID" value="MFE4105088.1"/>
    <property type="molecule type" value="Genomic_DNA"/>
</dbReference>
<organism evidence="2 3">
    <name type="scientific">Almyronema epifaneia S1</name>
    <dbReference type="NCBI Taxonomy" id="2991925"/>
    <lineage>
        <taxon>Bacteria</taxon>
        <taxon>Bacillati</taxon>
        <taxon>Cyanobacteriota</taxon>
        <taxon>Cyanophyceae</taxon>
        <taxon>Nodosilineales</taxon>
        <taxon>Nodosilineaceae</taxon>
        <taxon>Almyronema</taxon>
        <taxon>Almyronema epifaneia</taxon>
    </lineage>
</organism>
<dbReference type="RefSeq" id="WP_377961065.1">
    <property type="nucleotide sequence ID" value="NZ_JBHZOL010000015.1"/>
</dbReference>